<dbReference type="RefSeq" id="WP_009533442.1">
    <property type="nucleotide sequence ID" value="NZ_CAJPPX010000050.1"/>
</dbReference>
<proteinExistence type="inferred from homology"/>
<dbReference type="GO" id="GO:0003735">
    <property type="term" value="F:structural constituent of ribosome"/>
    <property type="evidence" value="ECO:0007669"/>
    <property type="project" value="InterPro"/>
</dbReference>
<dbReference type="GO" id="GO:0005737">
    <property type="term" value="C:cytoplasm"/>
    <property type="evidence" value="ECO:0007669"/>
    <property type="project" value="UniProtKB-ARBA"/>
</dbReference>
<dbReference type="GeneID" id="86941336"/>
<dbReference type="NCBIfam" id="NF001764">
    <property type="entry name" value="PRK00504.1"/>
    <property type="match status" value="1"/>
</dbReference>
<accession>A0A930DBJ8</accession>
<keyword evidence="2 5" id="KW-0689">Ribosomal protein</keyword>
<dbReference type="GO" id="GO:0006412">
    <property type="term" value="P:translation"/>
    <property type="evidence" value="ECO:0007669"/>
    <property type="project" value="UniProtKB-UniRule"/>
</dbReference>
<name>A0A930DBJ8_9FIRM</name>
<dbReference type="InterPro" id="IPR038584">
    <property type="entry name" value="Ribosomal_bL33_sf"/>
</dbReference>
<evidence type="ECO:0000256" key="2">
    <source>
        <dbReference type="ARBA" id="ARBA00022980"/>
    </source>
</evidence>
<protein>
    <recommendedName>
        <fullName evidence="4 5">Large ribosomal subunit protein bL33</fullName>
    </recommendedName>
</protein>
<dbReference type="GO" id="GO:0005840">
    <property type="term" value="C:ribosome"/>
    <property type="evidence" value="ECO:0007669"/>
    <property type="project" value="UniProtKB-KW"/>
</dbReference>
<organism evidence="6 7">
    <name type="scientific">Stomatobaculum longum</name>
    <dbReference type="NCBI Taxonomy" id="796942"/>
    <lineage>
        <taxon>Bacteria</taxon>
        <taxon>Bacillati</taxon>
        <taxon>Bacillota</taxon>
        <taxon>Clostridia</taxon>
        <taxon>Lachnospirales</taxon>
        <taxon>Lachnospiraceae</taxon>
        <taxon>Stomatobaculum</taxon>
    </lineage>
</organism>
<dbReference type="SUPFAM" id="SSF57829">
    <property type="entry name" value="Zn-binding ribosomal proteins"/>
    <property type="match status" value="1"/>
</dbReference>
<dbReference type="PANTHER" id="PTHR43168:SF2">
    <property type="entry name" value="LARGE RIBOSOMAL SUBUNIT PROTEIN BL33C"/>
    <property type="match status" value="1"/>
</dbReference>
<gene>
    <name evidence="5" type="primary">rpmG</name>
    <name evidence="6" type="ORF">HMPREF9623_01610</name>
</gene>
<dbReference type="PROSITE" id="PS00582">
    <property type="entry name" value="RIBOSOMAL_L33"/>
    <property type="match status" value="1"/>
</dbReference>
<evidence type="ECO:0000256" key="1">
    <source>
        <dbReference type="ARBA" id="ARBA00007596"/>
    </source>
</evidence>
<evidence type="ECO:0000256" key="3">
    <source>
        <dbReference type="ARBA" id="ARBA00023274"/>
    </source>
</evidence>
<dbReference type="AlphaFoldDB" id="A0A930DBJ8"/>
<dbReference type="Pfam" id="PF00471">
    <property type="entry name" value="Ribosomal_L33"/>
    <property type="match status" value="1"/>
</dbReference>
<dbReference type="GO" id="GO:1990904">
    <property type="term" value="C:ribonucleoprotein complex"/>
    <property type="evidence" value="ECO:0007669"/>
    <property type="project" value="UniProtKB-KW"/>
</dbReference>
<evidence type="ECO:0000256" key="5">
    <source>
        <dbReference type="HAMAP-Rule" id="MF_00294"/>
    </source>
</evidence>
<keyword evidence="7" id="KW-1185">Reference proteome</keyword>
<evidence type="ECO:0000313" key="7">
    <source>
        <dbReference type="Proteomes" id="UP000018466"/>
    </source>
</evidence>
<dbReference type="EMBL" id="AGEL01000013">
    <property type="protein sequence ID" value="EHO16064.1"/>
    <property type="molecule type" value="Genomic_DNA"/>
</dbReference>
<dbReference type="NCBIfam" id="NF001860">
    <property type="entry name" value="PRK00595.1"/>
    <property type="match status" value="1"/>
</dbReference>
<dbReference type="InterPro" id="IPR001705">
    <property type="entry name" value="Ribosomal_bL33"/>
</dbReference>
<dbReference type="Proteomes" id="UP000018466">
    <property type="component" value="Unassembled WGS sequence"/>
</dbReference>
<dbReference type="HAMAP" id="MF_00294">
    <property type="entry name" value="Ribosomal_bL33"/>
    <property type="match status" value="1"/>
</dbReference>
<evidence type="ECO:0000256" key="4">
    <source>
        <dbReference type="ARBA" id="ARBA00035176"/>
    </source>
</evidence>
<dbReference type="OrthoDB" id="9801333at2"/>
<dbReference type="Gene3D" id="2.20.28.120">
    <property type="entry name" value="Ribosomal protein L33"/>
    <property type="match status" value="1"/>
</dbReference>
<sequence length="53" mass="6344">MANSGRTRVTLACTECGDRNYTTTKNKKLHPERMEAMKYCPRLRRYTLHREVR</sequence>
<evidence type="ECO:0000313" key="6">
    <source>
        <dbReference type="EMBL" id="EHO16064.1"/>
    </source>
</evidence>
<dbReference type="PANTHER" id="PTHR43168">
    <property type="entry name" value="50S RIBOSOMAL PROTEIN L33, CHLOROPLASTIC"/>
    <property type="match status" value="1"/>
</dbReference>
<comment type="caution">
    <text evidence="6">The sequence shown here is derived from an EMBL/GenBank/DDBJ whole genome shotgun (WGS) entry which is preliminary data.</text>
</comment>
<dbReference type="NCBIfam" id="TIGR01023">
    <property type="entry name" value="rpmG_bact"/>
    <property type="match status" value="1"/>
</dbReference>
<keyword evidence="3 5" id="KW-0687">Ribonucleoprotein</keyword>
<dbReference type="InterPro" id="IPR011332">
    <property type="entry name" value="Ribosomal_zn-bd"/>
</dbReference>
<reference evidence="6 7" key="1">
    <citation type="submission" date="2011-10" db="EMBL/GenBank/DDBJ databases">
        <title>The Genome Sequence of Lachnospiraceae bacterium ACC2.</title>
        <authorList>
            <consortium name="The Broad Institute Genome Sequencing Platform"/>
            <person name="Earl A."/>
            <person name="Ward D."/>
            <person name="Feldgarden M."/>
            <person name="Gevers D."/>
            <person name="Sizova M."/>
            <person name="Hazen A."/>
            <person name="Epstein S."/>
            <person name="Young S.K."/>
            <person name="Zeng Q."/>
            <person name="Gargeya S."/>
            <person name="Fitzgerald M."/>
            <person name="Haas B."/>
            <person name="Abouelleil A."/>
            <person name="Alvarado L."/>
            <person name="Arachchi H.M."/>
            <person name="Berlin A."/>
            <person name="Brown A."/>
            <person name="Chapman S.B."/>
            <person name="Chen Z."/>
            <person name="Dunbar C."/>
            <person name="Freedman E."/>
            <person name="Gearin G."/>
            <person name="Goldberg J."/>
            <person name="Griggs A."/>
            <person name="Gujja S."/>
            <person name="Heiman D."/>
            <person name="Howarth C."/>
            <person name="Larson L."/>
            <person name="Lui A."/>
            <person name="MacDonald P.J.P."/>
            <person name="Montmayeur A."/>
            <person name="Murphy C."/>
            <person name="Neiman D."/>
            <person name="Pearson M."/>
            <person name="Priest M."/>
            <person name="Roberts A."/>
            <person name="Saif S."/>
            <person name="Shea T."/>
            <person name="Shenoy N."/>
            <person name="Sisk P."/>
            <person name="Stolte C."/>
            <person name="Sykes S."/>
            <person name="Wortman J."/>
            <person name="Nusbaum C."/>
            <person name="Birren B."/>
        </authorList>
    </citation>
    <scope>NUCLEOTIDE SEQUENCE [LARGE SCALE GENOMIC DNA]</scope>
    <source>
        <strain evidence="6 7">ACC2</strain>
    </source>
</reference>
<comment type="similarity">
    <text evidence="1 5">Belongs to the bacterial ribosomal protein bL33 family.</text>
</comment>
<dbReference type="InterPro" id="IPR018264">
    <property type="entry name" value="Ribosomal_bL33_CS"/>
</dbReference>